<comment type="similarity">
    <text evidence="1">Belongs to the P-Pant transferase superfamily. Gsp/Sfp/HetI/AcpT family.</text>
</comment>
<comment type="caution">
    <text evidence="4">The sequence shown here is derived from an EMBL/GenBank/DDBJ whole genome shotgun (WGS) entry which is preliminary data.</text>
</comment>
<keyword evidence="2" id="KW-0808">Transferase</keyword>
<dbReference type="SUPFAM" id="SSF56214">
    <property type="entry name" value="4'-phosphopantetheinyl transferase"/>
    <property type="match status" value="2"/>
</dbReference>
<evidence type="ECO:0000256" key="2">
    <source>
        <dbReference type="ARBA" id="ARBA00022679"/>
    </source>
</evidence>
<dbReference type="GO" id="GO:0008897">
    <property type="term" value="F:holo-[acyl-carrier-protein] synthase activity"/>
    <property type="evidence" value="ECO:0007669"/>
    <property type="project" value="InterPro"/>
</dbReference>
<dbReference type="Proteomes" id="UP000234190">
    <property type="component" value="Unassembled WGS sequence"/>
</dbReference>
<sequence length="262" mass="28397">MAVEVFVAVVPAGEPDWMMQRLTCAEHARAGRFVHAVDRRAYVASHALLRVALDHVAGRFEQWRFDVDALGKPHVLSPVAQPFFSLSHTRGRVAVVVSRRGPVGVDVEVVDRVHALSDMDEAWLSAGERLALTSALDKDQGAQRLAWWVAKEALVKAVGLGLRQPLCELELPVFSWTDGAFGWLSPCGLPAAEAWIPAVHLPAAFGPSGSASWPLRVFRDENFCLGLAVHRPAAGEPAPAVIMHESSLTADGPVFTAIRHES</sequence>
<dbReference type="OrthoDB" id="9808281at2"/>
<evidence type="ECO:0000259" key="3">
    <source>
        <dbReference type="Pfam" id="PF01648"/>
    </source>
</evidence>
<dbReference type="InterPro" id="IPR008278">
    <property type="entry name" value="4-PPantetheinyl_Trfase_dom"/>
</dbReference>
<dbReference type="EMBL" id="PDNW01000002">
    <property type="protein sequence ID" value="PLC51295.1"/>
    <property type="molecule type" value="Genomic_DNA"/>
</dbReference>
<reference evidence="4 5" key="1">
    <citation type="submission" date="2017-10" db="EMBL/GenBank/DDBJ databases">
        <title>Two draft genome sequences of Pusillimonas sp. strains isolated from a nitrate- and radionuclide-contaminated groundwater in Russia.</title>
        <authorList>
            <person name="Grouzdev D.S."/>
            <person name="Tourova T.P."/>
            <person name="Goeva M.A."/>
            <person name="Babich T.L."/>
            <person name="Sokolova D.S."/>
            <person name="Abdullin R."/>
            <person name="Poltaraus A.B."/>
            <person name="Toshchakov S.V."/>
            <person name="Nazina T.N."/>
        </authorList>
    </citation>
    <scope>NUCLEOTIDE SEQUENCE [LARGE SCALE GENOMIC DNA]</scope>
    <source>
        <strain evidence="4 5">JR1/69-3-13</strain>
    </source>
</reference>
<dbReference type="PANTHER" id="PTHR12215:SF10">
    <property type="entry name" value="L-AMINOADIPATE-SEMIALDEHYDE DEHYDROGENASE-PHOSPHOPANTETHEINYL TRANSFERASE"/>
    <property type="match status" value="1"/>
</dbReference>
<feature type="domain" description="4'-phosphopantetheinyl transferase" evidence="3">
    <location>
        <begin position="102"/>
        <end position="178"/>
    </location>
</feature>
<dbReference type="GO" id="GO:0005829">
    <property type="term" value="C:cytosol"/>
    <property type="evidence" value="ECO:0007669"/>
    <property type="project" value="TreeGrafter"/>
</dbReference>
<dbReference type="PANTHER" id="PTHR12215">
    <property type="entry name" value="PHOSPHOPANTETHEINE TRANSFERASE"/>
    <property type="match status" value="1"/>
</dbReference>
<proteinExistence type="inferred from homology"/>
<gene>
    <name evidence="4" type="ORF">CR159_03435</name>
</gene>
<dbReference type="AlphaFoldDB" id="A0A2N4U8E7"/>
<accession>A0A2N4U8E7</accession>
<evidence type="ECO:0000313" key="5">
    <source>
        <dbReference type="Proteomes" id="UP000234190"/>
    </source>
</evidence>
<dbReference type="GO" id="GO:0019878">
    <property type="term" value="P:lysine biosynthetic process via aminoadipic acid"/>
    <property type="evidence" value="ECO:0007669"/>
    <property type="project" value="TreeGrafter"/>
</dbReference>
<evidence type="ECO:0000313" key="4">
    <source>
        <dbReference type="EMBL" id="PLC51295.1"/>
    </source>
</evidence>
<organism evidence="4 5">
    <name type="scientific">Pollutimonas subterranea</name>
    <dbReference type="NCBI Taxonomy" id="2045210"/>
    <lineage>
        <taxon>Bacteria</taxon>
        <taxon>Pseudomonadati</taxon>
        <taxon>Pseudomonadota</taxon>
        <taxon>Betaproteobacteria</taxon>
        <taxon>Burkholderiales</taxon>
        <taxon>Alcaligenaceae</taxon>
        <taxon>Pollutimonas</taxon>
    </lineage>
</organism>
<dbReference type="GO" id="GO:0000287">
    <property type="term" value="F:magnesium ion binding"/>
    <property type="evidence" value="ECO:0007669"/>
    <property type="project" value="InterPro"/>
</dbReference>
<dbReference type="InterPro" id="IPR037143">
    <property type="entry name" value="4-PPantetheinyl_Trfase_dom_sf"/>
</dbReference>
<evidence type="ECO:0000256" key="1">
    <source>
        <dbReference type="ARBA" id="ARBA00010990"/>
    </source>
</evidence>
<name>A0A2N4U8E7_9BURK</name>
<keyword evidence="5" id="KW-1185">Reference proteome</keyword>
<dbReference type="Pfam" id="PF01648">
    <property type="entry name" value="ACPS"/>
    <property type="match status" value="1"/>
</dbReference>
<dbReference type="Gene3D" id="3.90.470.20">
    <property type="entry name" value="4'-phosphopantetheinyl transferase domain"/>
    <property type="match status" value="1"/>
</dbReference>
<dbReference type="InterPro" id="IPR050559">
    <property type="entry name" value="P-Pant_transferase_sf"/>
</dbReference>
<protein>
    <recommendedName>
        <fullName evidence="3">4'-phosphopantetheinyl transferase domain-containing protein</fullName>
    </recommendedName>
</protein>
<dbReference type="RefSeq" id="WP_102072613.1">
    <property type="nucleotide sequence ID" value="NZ_PDNW01000002.1"/>
</dbReference>